<keyword evidence="2" id="KW-1185">Reference proteome</keyword>
<evidence type="ECO:0000313" key="2">
    <source>
        <dbReference type="Proteomes" id="UP000694844"/>
    </source>
</evidence>
<reference evidence="3" key="1">
    <citation type="submission" date="2025-08" db="UniProtKB">
        <authorList>
            <consortium name="RefSeq"/>
        </authorList>
    </citation>
    <scope>IDENTIFICATION</scope>
    <source>
        <tissue evidence="3">Whole sample</tissue>
    </source>
</reference>
<dbReference type="KEGG" id="cvn:111113434"/>
<sequence>MEWRLNICYETNMAESDARYEESPDPKKPRLEKSLENDVIFNEFYSDPDLLTDLKIGIQAIQEWNDYSVCMLKIANCNGTGSYPFSRAFCETECFKCEHRLLNNSKIVKKFSFASIFKYGEKVLTSYVKPKNESFLPQRKGARIAFAKLLHFLSYELEGAEKSLMSKKGVQESEWTVVLSHHLLSKLAVSALYKIDSGYKGRQYKCPCQCGEDFSGMYGDTSIGSPPVWHGHLDVMMDISVKFAEEEADSPGGYGNHSSDEVKLMDLKTSREQIIAQSIVFSFYQKRVNPDYANHLIPSIGISKEKIVVYFYDCINDVLLESPEMPYISADGAFVKPTIVALWLVLNFKYFCSGITKGIKELGFTSGFVQIVQEKLKYYNEVTAPCESRDDIKEDPWTWGVPPEKDEPAEELEDFNKLRPWEKP</sequence>
<protein>
    <submittedName>
        <fullName evidence="3">Uncharacterized protein LOC111113434 isoform X1</fullName>
    </submittedName>
</protein>
<proteinExistence type="predicted"/>
<evidence type="ECO:0000313" key="3">
    <source>
        <dbReference type="RefSeq" id="XP_022307429.1"/>
    </source>
</evidence>
<feature type="compositionally biased region" description="Basic and acidic residues" evidence="1">
    <location>
        <begin position="414"/>
        <end position="424"/>
    </location>
</feature>
<accession>A0A8B8BX48</accession>
<feature type="region of interest" description="Disordered" evidence="1">
    <location>
        <begin position="390"/>
        <end position="424"/>
    </location>
</feature>
<dbReference type="Proteomes" id="UP000694844">
    <property type="component" value="Chromosome 9"/>
</dbReference>
<evidence type="ECO:0000256" key="1">
    <source>
        <dbReference type="SAM" id="MobiDB-lite"/>
    </source>
</evidence>
<gene>
    <name evidence="3" type="primary">LOC111113434</name>
</gene>
<dbReference type="AlphaFoldDB" id="A0A8B8BX48"/>
<name>A0A8B8BX48_CRAVI</name>
<dbReference type="GeneID" id="111113434"/>
<organism evidence="2 3">
    <name type="scientific">Crassostrea virginica</name>
    <name type="common">Eastern oyster</name>
    <dbReference type="NCBI Taxonomy" id="6565"/>
    <lineage>
        <taxon>Eukaryota</taxon>
        <taxon>Metazoa</taxon>
        <taxon>Spiralia</taxon>
        <taxon>Lophotrochozoa</taxon>
        <taxon>Mollusca</taxon>
        <taxon>Bivalvia</taxon>
        <taxon>Autobranchia</taxon>
        <taxon>Pteriomorphia</taxon>
        <taxon>Ostreida</taxon>
        <taxon>Ostreoidea</taxon>
        <taxon>Ostreidae</taxon>
        <taxon>Crassostrea</taxon>
    </lineage>
</organism>
<dbReference type="RefSeq" id="XP_022307429.1">
    <property type="nucleotide sequence ID" value="XM_022451721.1"/>
</dbReference>
<dbReference type="OrthoDB" id="6143593at2759"/>